<accession>A0A1U7NCC3</accession>
<dbReference type="SUPFAM" id="SSF103481">
    <property type="entry name" value="Multidrug resistance efflux transporter EmrE"/>
    <property type="match status" value="2"/>
</dbReference>
<protein>
    <recommendedName>
        <fullName evidence="3">EamA domain-containing protein</fullName>
    </recommendedName>
</protein>
<feature type="transmembrane region" description="Helical" evidence="2">
    <location>
        <begin position="20"/>
        <end position="39"/>
    </location>
</feature>
<dbReference type="AlphaFoldDB" id="A0A1U7NCC3"/>
<feature type="domain" description="EamA" evidence="3">
    <location>
        <begin position="141"/>
        <end position="275"/>
    </location>
</feature>
<evidence type="ECO:0000313" key="5">
    <source>
        <dbReference type="Proteomes" id="UP000186657"/>
    </source>
</evidence>
<comment type="caution">
    <text evidence="4">The sequence shown here is derived from an EMBL/GenBank/DDBJ whole genome shotgun (WGS) entry which is preliminary data.</text>
</comment>
<gene>
    <name evidence="4" type="ORF">BJP37_29340</name>
</gene>
<dbReference type="InterPro" id="IPR052756">
    <property type="entry name" value="Alkyne_AA_exporter"/>
</dbReference>
<sequence length="282" mass="30322">MLWGSAFPAIRVSLAGYSPAGVGFLRYLVASLVLLVYALISRMPMPELEDLPLISFCGFIGIALYNFMLNTGELTVTAGVSSFINSTQVGVIAILAVLFLNEQLKKIGWIGIALCIVGVGIMSFTEGNMSFTEGDVFHLSIGVLFVFISTVSTSLYSVLQKPLLQKYTVIQFITYAIWAGAICLFFLAPRAVLSVTNAPLNSTLAIVYLALFPGILAYVAWSYVLSKLPASQAGSYLALIPVAATFIAWLWLHEVPTALSLLGGAIVFCGITLINRSKQVSD</sequence>
<organism evidence="4 5">
    <name type="scientific">Moorena bouillonii PNG</name>
    <dbReference type="NCBI Taxonomy" id="568701"/>
    <lineage>
        <taxon>Bacteria</taxon>
        <taxon>Bacillati</taxon>
        <taxon>Cyanobacteriota</taxon>
        <taxon>Cyanophyceae</taxon>
        <taxon>Coleofasciculales</taxon>
        <taxon>Coleofasciculaceae</taxon>
        <taxon>Moorena</taxon>
    </lineage>
</organism>
<comment type="similarity">
    <text evidence="1">Belongs to the EamA transporter family.</text>
</comment>
<evidence type="ECO:0000259" key="3">
    <source>
        <dbReference type="Pfam" id="PF00892"/>
    </source>
</evidence>
<feature type="transmembrane region" description="Helical" evidence="2">
    <location>
        <begin position="80"/>
        <end position="100"/>
    </location>
</feature>
<feature type="transmembrane region" description="Helical" evidence="2">
    <location>
        <begin position="258"/>
        <end position="275"/>
    </location>
</feature>
<feature type="domain" description="EamA" evidence="3">
    <location>
        <begin position="2"/>
        <end position="123"/>
    </location>
</feature>
<dbReference type="EMBL" id="MKZS01000001">
    <property type="protein sequence ID" value="OLT63559.1"/>
    <property type="molecule type" value="Genomic_DNA"/>
</dbReference>
<dbReference type="PANTHER" id="PTHR12715">
    <property type="entry name" value="TRANSPORTER, DRUG/METABOLITE EXPORTER FAMILY"/>
    <property type="match status" value="1"/>
</dbReference>
<dbReference type="InterPro" id="IPR037185">
    <property type="entry name" value="EmrE-like"/>
</dbReference>
<feature type="transmembrane region" description="Helical" evidence="2">
    <location>
        <begin position="168"/>
        <end position="188"/>
    </location>
</feature>
<feature type="transmembrane region" description="Helical" evidence="2">
    <location>
        <begin position="233"/>
        <end position="252"/>
    </location>
</feature>
<keyword evidence="2" id="KW-1133">Transmembrane helix</keyword>
<dbReference type="InterPro" id="IPR000620">
    <property type="entry name" value="EamA_dom"/>
</dbReference>
<dbReference type="PANTHER" id="PTHR12715:SF4">
    <property type="entry name" value="EAMA DOMAIN-CONTAINING PROTEIN"/>
    <property type="match status" value="1"/>
</dbReference>
<dbReference type="Pfam" id="PF00892">
    <property type="entry name" value="EamA"/>
    <property type="match status" value="2"/>
</dbReference>
<name>A0A1U7NCC3_9CYAN</name>
<keyword evidence="2" id="KW-0472">Membrane</keyword>
<evidence type="ECO:0000256" key="2">
    <source>
        <dbReference type="SAM" id="Phobius"/>
    </source>
</evidence>
<keyword evidence="2" id="KW-0812">Transmembrane</keyword>
<dbReference type="Proteomes" id="UP000186657">
    <property type="component" value="Unassembled WGS sequence"/>
</dbReference>
<feature type="transmembrane region" description="Helical" evidence="2">
    <location>
        <begin position="200"/>
        <end position="221"/>
    </location>
</feature>
<feature type="transmembrane region" description="Helical" evidence="2">
    <location>
        <begin position="107"/>
        <end position="124"/>
    </location>
</feature>
<feature type="transmembrane region" description="Helical" evidence="2">
    <location>
        <begin position="51"/>
        <end position="68"/>
    </location>
</feature>
<proteinExistence type="inferred from homology"/>
<dbReference type="GO" id="GO:0016020">
    <property type="term" value="C:membrane"/>
    <property type="evidence" value="ECO:0007669"/>
    <property type="project" value="InterPro"/>
</dbReference>
<reference evidence="4 5" key="1">
    <citation type="submission" date="2016-10" db="EMBL/GenBank/DDBJ databases">
        <title>Comparative genomics uncovers the prolific and rare metabolic potential of the cyanobacterial genus Moorea.</title>
        <authorList>
            <person name="Leao T."/>
            <person name="Castelao G."/>
            <person name="Korobeynikov A."/>
            <person name="Monroe E.A."/>
            <person name="Podell S."/>
            <person name="Glukhov E."/>
            <person name="Allen E."/>
            <person name="Gerwick W.H."/>
            <person name="Gerwick L."/>
        </authorList>
    </citation>
    <scope>NUCLEOTIDE SEQUENCE [LARGE SCALE GENOMIC DNA]</scope>
    <source>
        <strain evidence="4 5">PNG5-198</strain>
    </source>
</reference>
<evidence type="ECO:0000256" key="1">
    <source>
        <dbReference type="ARBA" id="ARBA00007362"/>
    </source>
</evidence>
<feature type="transmembrane region" description="Helical" evidence="2">
    <location>
        <begin position="136"/>
        <end position="156"/>
    </location>
</feature>
<keyword evidence="5" id="KW-1185">Reference proteome</keyword>
<evidence type="ECO:0000313" key="4">
    <source>
        <dbReference type="EMBL" id="OLT63559.1"/>
    </source>
</evidence>